<accession>A0A5B7G326</accession>
<dbReference type="Proteomes" id="UP000324222">
    <property type="component" value="Unassembled WGS sequence"/>
</dbReference>
<sequence>MLPAEACGLAQHSSLHFPLRLDCTDRLPPGPHCHDKAAAWTFSSVPFSSISTSPFSTTSLSSAVSPTRHSFLTTYLFTLCRTTTHFSFFSTV</sequence>
<gene>
    <name evidence="1" type="ORF">E2C01_045669</name>
</gene>
<dbReference type="AlphaFoldDB" id="A0A5B7G326"/>
<dbReference type="EMBL" id="VSRR010010429">
    <property type="protein sequence ID" value="MPC51815.1"/>
    <property type="molecule type" value="Genomic_DNA"/>
</dbReference>
<protein>
    <submittedName>
        <fullName evidence="1">Uncharacterized protein</fullName>
    </submittedName>
</protein>
<organism evidence="1 2">
    <name type="scientific">Portunus trituberculatus</name>
    <name type="common">Swimming crab</name>
    <name type="synonym">Neptunus trituberculatus</name>
    <dbReference type="NCBI Taxonomy" id="210409"/>
    <lineage>
        <taxon>Eukaryota</taxon>
        <taxon>Metazoa</taxon>
        <taxon>Ecdysozoa</taxon>
        <taxon>Arthropoda</taxon>
        <taxon>Crustacea</taxon>
        <taxon>Multicrustacea</taxon>
        <taxon>Malacostraca</taxon>
        <taxon>Eumalacostraca</taxon>
        <taxon>Eucarida</taxon>
        <taxon>Decapoda</taxon>
        <taxon>Pleocyemata</taxon>
        <taxon>Brachyura</taxon>
        <taxon>Eubrachyura</taxon>
        <taxon>Portunoidea</taxon>
        <taxon>Portunidae</taxon>
        <taxon>Portuninae</taxon>
        <taxon>Portunus</taxon>
    </lineage>
</organism>
<reference evidence="1 2" key="1">
    <citation type="submission" date="2019-05" db="EMBL/GenBank/DDBJ databases">
        <title>Another draft genome of Portunus trituberculatus and its Hox gene families provides insights of decapod evolution.</title>
        <authorList>
            <person name="Jeong J.-H."/>
            <person name="Song I."/>
            <person name="Kim S."/>
            <person name="Choi T."/>
            <person name="Kim D."/>
            <person name="Ryu S."/>
            <person name="Kim W."/>
        </authorList>
    </citation>
    <scope>NUCLEOTIDE SEQUENCE [LARGE SCALE GENOMIC DNA]</scope>
    <source>
        <tissue evidence="1">Muscle</tissue>
    </source>
</reference>
<evidence type="ECO:0000313" key="2">
    <source>
        <dbReference type="Proteomes" id="UP000324222"/>
    </source>
</evidence>
<comment type="caution">
    <text evidence="1">The sequence shown here is derived from an EMBL/GenBank/DDBJ whole genome shotgun (WGS) entry which is preliminary data.</text>
</comment>
<proteinExistence type="predicted"/>
<evidence type="ECO:0000313" key="1">
    <source>
        <dbReference type="EMBL" id="MPC51815.1"/>
    </source>
</evidence>
<name>A0A5B7G326_PORTR</name>
<keyword evidence="2" id="KW-1185">Reference proteome</keyword>